<dbReference type="AlphaFoldDB" id="A0A550C784"/>
<dbReference type="EMBL" id="VDMD01000021">
    <property type="protein sequence ID" value="TRM60654.1"/>
    <property type="molecule type" value="Genomic_DNA"/>
</dbReference>
<sequence length="741" mass="79090">MLASSLDPAVFVLASTTSSSPAPHPGSAWMTLYLPLDETKPLPPSPSFLFEPTDHDAALSSVFKAIMKAKRIVVVCGAGISVQAGIPDFRSPAGLFQTLKRDHPKENLSSGKDLFDASVFNSEQMTALFCQMIAQLSDMSSAASPTPFHRLLRALDDSGKLLRVYTQNIDAIEAKSGLSFGVPAFDNRRHRPRTNPTTDPGGHTSLDPPRCVPLHGTLTRLYCMTCTYSCALTEYLPSLAAGAPPLCPSCSDMAVVRAAAGKRARAIGKLRPSVVLYGEAHADAEGVGDVVRRDLTGTSKGSGRSGPDLLLVVGTSLRVPGTKRIVREFAKAVRAAAGVESLPSPRGTPGADAPITSVYLNLDFPAPAREWGDVFDVWLQGDAQTFAGDVHRHLDEEARGKAAKAEKKQAREDAARKREETACNKGVKRKAGVQGSTPAKRRRVDVLPTPPRTPKATKRKSKTAVPSDPSCSKAVPTRRIGKAIPTPTSGKLTVRIPARAPLSPAASDSSSGSPPAPATSSSTRRSSRLLRPSKDETPVVIKRRPRSPQPPPPRLVPEVVIPHAAWLTPRKRSAFSRGRPPPTPEGSPSCSSSCIESDAEDDALINVGGLENDSISELTEEEDPHTVDEPISMSSDEDEDVDIDVEAVDEEEAGVAQHLLRSRDLYGSSDDGHETGSDTDTDEEIAYLPYEAGRHIEGTIPIYRPPSSVRYVDGNLLLGRTVPLEESYVRTSGHGIATGAG</sequence>
<dbReference type="InterPro" id="IPR050134">
    <property type="entry name" value="NAD-dep_sirtuin_deacylases"/>
</dbReference>
<dbReference type="PROSITE" id="PS50305">
    <property type="entry name" value="SIRTUIN"/>
    <property type="match status" value="1"/>
</dbReference>
<dbReference type="GO" id="GO:0005634">
    <property type="term" value="C:nucleus"/>
    <property type="evidence" value="ECO:0007669"/>
    <property type="project" value="TreeGrafter"/>
</dbReference>
<gene>
    <name evidence="9" type="ORF">BD626DRAFT_504783</name>
</gene>
<feature type="region of interest" description="Disordered" evidence="7">
    <location>
        <begin position="571"/>
        <end position="595"/>
    </location>
</feature>
<feature type="compositionally biased region" description="Low complexity" evidence="7">
    <location>
        <begin position="497"/>
        <end position="524"/>
    </location>
</feature>
<evidence type="ECO:0000256" key="6">
    <source>
        <dbReference type="PROSITE-ProRule" id="PRU00236"/>
    </source>
</evidence>
<dbReference type="GO" id="GO:0017136">
    <property type="term" value="F:histone deacetylase activity, NAD-dependent"/>
    <property type="evidence" value="ECO:0007669"/>
    <property type="project" value="TreeGrafter"/>
</dbReference>
<evidence type="ECO:0000256" key="2">
    <source>
        <dbReference type="ARBA" id="ARBA00006924"/>
    </source>
</evidence>
<keyword evidence="6" id="KW-0862">Zinc</keyword>
<feature type="binding site" evidence="6">
    <location>
        <position position="250"/>
    </location>
    <ligand>
        <name>Zn(2+)</name>
        <dbReference type="ChEBI" id="CHEBI:29105"/>
    </ligand>
</feature>
<dbReference type="GO" id="GO:0000122">
    <property type="term" value="P:negative regulation of transcription by RNA polymerase II"/>
    <property type="evidence" value="ECO:0007669"/>
    <property type="project" value="TreeGrafter"/>
</dbReference>
<dbReference type="OrthoDB" id="2919105at2759"/>
<feature type="region of interest" description="Disordered" evidence="7">
    <location>
        <begin position="615"/>
        <end position="640"/>
    </location>
</feature>
<feature type="binding site" evidence="6">
    <location>
        <position position="226"/>
    </location>
    <ligand>
        <name>Zn(2+)</name>
        <dbReference type="ChEBI" id="CHEBI:29105"/>
    </ligand>
</feature>
<comment type="subcellular location">
    <subcellularLocation>
        <location evidence="1">Mitochondrion</location>
    </subcellularLocation>
</comment>
<dbReference type="Gene3D" id="3.40.50.1220">
    <property type="entry name" value="TPP-binding domain"/>
    <property type="match status" value="1"/>
</dbReference>
<evidence type="ECO:0000256" key="4">
    <source>
        <dbReference type="ARBA" id="ARBA00023027"/>
    </source>
</evidence>
<keyword evidence="5" id="KW-0496">Mitochondrion</keyword>
<keyword evidence="3" id="KW-0808">Transferase</keyword>
<feature type="region of interest" description="Disordered" evidence="7">
    <location>
        <begin position="397"/>
        <end position="557"/>
    </location>
</feature>
<feature type="region of interest" description="Disordered" evidence="7">
    <location>
        <begin position="183"/>
        <end position="205"/>
    </location>
</feature>
<comment type="caution">
    <text evidence="9">The sequence shown here is derived from an EMBL/GenBank/DDBJ whole genome shotgun (WGS) entry which is preliminary data.</text>
</comment>
<dbReference type="Pfam" id="PF02146">
    <property type="entry name" value="SIR2"/>
    <property type="match status" value="2"/>
</dbReference>
<dbReference type="InterPro" id="IPR029035">
    <property type="entry name" value="DHS-like_NAD/FAD-binding_dom"/>
</dbReference>
<feature type="binding site" evidence="6">
    <location>
        <position position="223"/>
    </location>
    <ligand>
        <name>Zn(2+)</name>
        <dbReference type="ChEBI" id="CHEBI:29105"/>
    </ligand>
</feature>
<dbReference type="GO" id="GO:1990414">
    <property type="term" value="P:replication-born double-strand break repair via sister chromatid exchange"/>
    <property type="evidence" value="ECO:0007669"/>
    <property type="project" value="TreeGrafter"/>
</dbReference>
<keyword evidence="4" id="KW-0520">NAD</keyword>
<evidence type="ECO:0000256" key="5">
    <source>
        <dbReference type="ARBA" id="ARBA00023128"/>
    </source>
</evidence>
<dbReference type="GO" id="GO:0031934">
    <property type="term" value="C:mating-type region heterochromatin"/>
    <property type="evidence" value="ECO:0007669"/>
    <property type="project" value="TreeGrafter"/>
</dbReference>
<dbReference type="GO" id="GO:0031508">
    <property type="term" value="P:pericentric heterochromatin formation"/>
    <property type="evidence" value="ECO:0007669"/>
    <property type="project" value="TreeGrafter"/>
</dbReference>
<reference evidence="9 10" key="1">
    <citation type="journal article" date="2019" name="New Phytol.">
        <title>Comparative genomics reveals unique wood-decay strategies and fruiting body development in the Schizophyllaceae.</title>
        <authorList>
            <person name="Almasi E."/>
            <person name="Sahu N."/>
            <person name="Krizsan K."/>
            <person name="Balint B."/>
            <person name="Kovacs G.M."/>
            <person name="Kiss B."/>
            <person name="Cseklye J."/>
            <person name="Drula E."/>
            <person name="Henrissat B."/>
            <person name="Nagy I."/>
            <person name="Chovatia M."/>
            <person name="Adam C."/>
            <person name="LaButti K."/>
            <person name="Lipzen A."/>
            <person name="Riley R."/>
            <person name="Grigoriev I.V."/>
            <person name="Nagy L.G."/>
        </authorList>
    </citation>
    <scope>NUCLEOTIDE SEQUENCE [LARGE SCALE GENOMIC DNA]</scope>
    <source>
        <strain evidence="9 10">NL-1724</strain>
    </source>
</reference>
<feature type="binding site" evidence="6">
    <location>
        <position position="247"/>
    </location>
    <ligand>
        <name>Zn(2+)</name>
        <dbReference type="ChEBI" id="CHEBI:29105"/>
    </ligand>
</feature>
<dbReference type="GO" id="GO:0005739">
    <property type="term" value="C:mitochondrion"/>
    <property type="evidence" value="ECO:0007669"/>
    <property type="project" value="UniProtKB-SubCell"/>
</dbReference>
<evidence type="ECO:0000259" key="8">
    <source>
        <dbReference type="PROSITE" id="PS50305"/>
    </source>
</evidence>
<organism evidence="9 10">
    <name type="scientific">Schizophyllum amplum</name>
    <dbReference type="NCBI Taxonomy" id="97359"/>
    <lineage>
        <taxon>Eukaryota</taxon>
        <taxon>Fungi</taxon>
        <taxon>Dikarya</taxon>
        <taxon>Basidiomycota</taxon>
        <taxon>Agaricomycotina</taxon>
        <taxon>Agaricomycetes</taxon>
        <taxon>Agaricomycetidae</taxon>
        <taxon>Agaricales</taxon>
        <taxon>Schizophyllaceae</taxon>
        <taxon>Schizophyllum</taxon>
    </lineage>
</organism>
<protein>
    <submittedName>
        <fullName evidence="9">DHS-like NAD/FAD-binding domain-containing protein</fullName>
    </submittedName>
</protein>
<dbReference type="Gene3D" id="3.30.1600.10">
    <property type="entry name" value="SIR2/SIRT2 'Small Domain"/>
    <property type="match status" value="1"/>
</dbReference>
<accession>A0A550C784</accession>
<evidence type="ECO:0000313" key="10">
    <source>
        <dbReference type="Proteomes" id="UP000320762"/>
    </source>
</evidence>
<proteinExistence type="inferred from homology"/>
<dbReference type="SUPFAM" id="SSF52467">
    <property type="entry name" value="DHS-like NAD/FAD-binding domain"/>
    <property type="match status" value="1"/>
</dbReference>
<feature type="compositionally biased region" description="Basic and acidic residues" evidence="7">
    <location>
        <begin position="397"/>
        <end position="422"/>
    </location>
</feature>
<name>A0A550C784_9AGAR</name>
<dbReference type="GO" id="GO:0006282">
    <property type="term" value="P:regulation of DNA repair"/>
    <property type="evidence" value="ECO:0007669"/>
    <property type="project" value="TreeGrafter"/>
</dbReference>
<feature type="region of interest" description="Disordered" evidence="7">
    <location>
        <begin position="660"/>
        <end position="683"/>
    </location>
</feature>
<evidence type="ECO:0000313" key="9">
    <source>
        <dbReference type="EMBL" id="TRM60654.1"/>
    </source>
</evidence>
<keyword evidence="10" id="KW-1185">Reference proteome</keyword>
<dbReference type="InterPro" id="IPR026591">
    <property type="entry name" value="Sirtuin_cat_small_dom_sf"/>
</dbReference>
<comment type="similarity">
    <text evidence="2">Belongs to the sirtuin family. Class I subfamily.</text>
</comment>
<dbReference type="InterPro" id="IPR003000">
    <property type="entry name" value="Sirtuin"/>
</dbReference>
<evidence type="ECO:0000256" key="7">
    <source>
        <dbReference type="SAM" id="MobiDB-lite"/>
    </source>
</evidence>
<evidence type="ECO:0000256" key="1">
    <source>
        <dbReference type="ARBA" id="ARBA00004173"/>
    </source>
</evidence>
<evidence type="ECO:0000256" key="3">
    <source>
        <dbReference type="ARBA" id="ARBA00022679"/>
    </source>
</evidence>
<feature type="compositionally biased region" description="Low complexity" evidence="7">
    <location>
        <begin position="586"/>
        <end position="595"/>
    </location>
</feature>
<feature type="active site" description="Proton acceptor" evidence="6">
    <location>
        <position position="215"/>
    </location>
</feature>
<dbReference type="STRING" id="97359.A0A550C784"/>
<dbReference type="PANTHER" id="PTHR11085">
    <property type="entry name" value="NAD-DEPENDENT PROTEIN DEACYLASE SIRTUIN-5, MITOCHONDRIAL-RELATED"/>
    <property type="match status" value="1"/>
</dbReference>
<dbReference type="InterPro" id="IPR026590">
    <property type="entry name" value="Ssirtuin_cat_dom"/>
</dbReference>
<dbReference type="GO" id="GO:0070403">
    <property type="term" value="F:NAD+ binding"/>
    <property type="evidence" value="ECO:0007669"/>
    <property type="project" value="InterPro"/>
</dbReference>
<dbReference type="PANTHER" id="PTHR11085:SF15">
    <property type="entry name" value="NAD-DEPENDENT HISTONE DEACETYLASE HST4"/>
    <property type="match status" value="1"/>
</dbReference>
<dbReference type="GO" id="GO:0046872">
    <property type="term" value="F:metal ion binding"/>
    <property type="evidence" value="ECO:0007669"/>
    <property type="project" value="UniProtKB-KW"/>
</dbReference>
<dbReference type="Proteomes" id="UP000320762">
    <property type="component" value="Unassembled WGS sequence"/>
</dbReference>
<keyword evidence="6" id="KW-0479">Metal-binding</keyword>
<feature type="domain" description="Deacetylase sirtuin-type" evidence="8">
    <location>
        <begin position="52"/>
        <end position="401"/>
    </location>
</feature>